<keyword evidence="4" id="KW-0843">Virulence</keyword>
<organism evidence="7 8">
    <name type="scientific">Tenebrionicola larvae</name>
    <dbReference type="NCBI Taxonomy" id="2815733"/>
    <lineage>
        <taxon>Bacteria</taxon>
        <taxon>Pseudomonadati</taxon>
        <taxon>Pseudomonadota</taxon>
        <taxon>Gammaproteobacteria</taxon>
        <taxon>Enterobacterales</taxon>
        <taxon>Enterobacteriaceae</taxon>
        <taxon>Tenebrionibacter/Tenebrionicola group</taxon>
        <taxon>Tenebrionicola</taxon>
    </lineage>
</organism>
<feature type="compositionally biased region" description="Polar residues" evidence="5">
    <location>
        <begin position="371"/>
        <end position="390"/>
    </location>
</feature>
<evidence type="ECO:0000259" key="6">
    <source>
        <dbReference type="Pfam" id="PF04829"/>
    </source>
</evidence>
<feature type="domain" description="VENN motif-containing" evidence="6">
    <location>
        <begin position="213"/>
        <end position="261"/>
    </location>
</feature>
<dbReference type="AlphaFoldDB" id="A0A949Q7I5"/>
<accession>A0A949Q7I5</accession>
<evidence type="ECO:0000256" key="5">
    <source>
        <dbReference type="SAM" id="MobiDB-lite"/>
    </source>
</evidence>
<dbReference type="Pfam" id="PF04829">
    <property type="entry name" value="PT-VENN"/>
    <property type="match status" value="1"/>
</dbReference>
<keyword evidence="2" id="KW-0800">Toxin</keyword>
<dbReference type="GO" id="GO:0090729">
    <property type="term" value="F:toxin activity"/>
    <property type="evidence" value="ECO:0007669"/>
    <property type="project" value="UniProtKB-KW"/>
</dbReference>
<dbReference type="InterPro" id="IPR006914">
    <property type="entry name" value="VENN_dom"/>
</dbReference>
<dbReference type="RefSeq" id="WP_399200666.1">
    <property type="nucleotide sequence ID" value="NZ_JAGFEW010000073.1"/>
</dbReference>
<feature type="region of interest" description="Disordered" evidence="5">
    <location>
        <begin position="355"/>
        <end position="405"/>
    </location>
</feature>
<evidence type="ECO:0000313" key="8">
    <source>
        <dbReference type="Proteomes" id="UP000746420"/>
    </source>
</evidence>
<name>A0A949Q7I5_9ENTR</name>
<evidence type="ECO:0000256" key="2">
    <source>
        <dbReference type="ARBA" id="ARBA00022656"/>
    </source>
</evidence>
<evidence type="ECO:0000313" key="7">
    <source>
        <dbReference type="EMBL" id="MBV5097585.1"/>
    </source>
</evidence>
<protein>
    <submittedName>
        <fullName evidence="7">VENN motif pre-toxin domain-containing protein</fullName>
    </submittedName>
</protein>
<dbReference type="Proteomes" id="UP000746420">
    <property type="component" value="Unassembled WGS sequence"/>
</dbReference>
<evidence type="ECO:0000256" key="3">
    <source>
        <dbReference type="ARBA" id="ARBA00022913"/>
    </source>
</evidence>
<comment type="caution">
    <text evidence="7">The sequence shown here is derived from an EMBL/GenBank/DDBJ whole genome shotgun (WGS) entry which is preliminary data.</text>
</comment>
<evidence type="ECO:0000256" key="1">
    <source>
        <dbReference type="ARBA" id="ARBA00004219"/>
    </source>
</evidence>
<evidence type="ECO:0000256" key="4">
    <source>
        <dbReference type="ARBA" id="ARBA00023026"/>
    </source>
</evidence>
<sequence>MKTRQAKKPVTDGKHRENLILSGNLTSDLVKPIFDKEKEQQRIKEAQLIGEIGSQVSDILRTEGKIAGEKAKTDPAALKAAREQLADTGKPYTEEDVRQQAYINAMKPWGTGSTMQQAVQAATAAVQGLAGGNIGQAISGAAAPYLAKVIHDMTTTKDANGKEVVNTQANLMAHAVLGAVVASAQGNSALAGASGAALGEYIAQQMYPGVPKDKLTEEQKQTISALGTLAAGLVGGIAGDSSADAVAGAQAGKNSLENNNLLVVARTGAQACSKVAACRDAIVEKGLGALLGIGAANTVLDNLSASEKEYVFNVAMTGKADLIEQLTPEQREAYDYMVGQDQKGLITIFPQPDRDLTGGKLVNPAQDESKGTTLTTPDQSGQQGASNTGNVDGAPDTGGNILVNPGADPFTKKDVVYLSENSNSKIDGVINETLSGKKNFTSSTTLTSDEALAAGLKFLGAGYKEIGKPGSGVYHSADGTKEFRIDSGSIGGAHAPGVPHVHFGVKNPETGKYISNNHVPYED</sequence>
<keyword evidence="3" id="KW-1266">Target cell cytoplasm</keyword>
<proteinExistence type="predicted"/>
<comment type="subcellular location">
    <subcellularLocation>
        <location evidence="1">Target cell</location>
        <location evidence="1">Target cell cytoplasm</location>
    </subcellularLocation>
</comment>
<reference evidence="7 8" key="1">
    <citation type="submission" date="2021-03" db="EMBL/GenBank/DDBJ databases">
        <title>Tenobrionicola molitorae gen. nov., sp. nov. and Tenobrionicola larvae sp. nov., isolated from larvae of the mealworm Tenobrio molitor L., a proposal to transfer Erwinia teleogrylli Liu et al. 2016 to a new genus Entomohabitans as Entomohabitans teleogrylli comb. nov.</title>
        <authorList>
            <person name="Lee S.D."/>
            <person name="Yang H.L."/>
            <person name="Kim I.S."/>
        </authorList>
    </citation>
    <scope>NUCLEOTIDE SEQUENCE [LARGE SCALE GENOMIC DNA]</scope>
    <source>
        <strain evidence="7 8">YMB-R21</strain>
    </source>
</reference>
<keyword evidence="8" id="KW-1185">Reference proteome</keyword>
<gene>
    <name evidence="7" type="ORF">JZ788_18220</name>
</gene>
<dbReference type="EMBL" id="JAGFEW010000073">
    <property type="protein sequence ID" value="MBV5097585.1"/>
    <property type="molecule type" value="Genomic_DNA"/>
</dbReference>